<gene>
    <name evidence="1" type="ORF">HYPSUDRAFT_35497</name>
</gene>
<name>A0A0D2Q5Y1_HYPSF</name>
<protein>
    <submittedName>
        <fullName evidence="1">Uncharacterized protein</fullName>
    </submittedName>
</protein>
<evidence type="ECO:0000313" key="1">
    <source>
        <dbReference type="EMBL" id="KJA26990.1"/>
    </source>
</evidence>
<sequence>MKVTKKLAHPGNITPPQNGCLAVARERRPLRSVWWVSIVRRDSAYYGRSMTMTQTLETLPSITAQLSFPPSSPDSPSISFSTLGRCQNHDTAAAESPSSFLEPLKKPNGTIFLGLANEMLRRKEPCCG</sequence>
<reference evidence="2" key="1">
    <citation type="submission" date="2014-04" db="EMBL/GenBank/DDBJ databases">
        <title>Evolutionary Origins and Diversification of the Mycorrhizal Mutualists.</title>
        <authorList>
            <consortium name="DOE Joint Genome Institute"/>
            <consortium name="Mycorrhizal Genomics Consortium"/>
            <person name="Kohler A."/>
            <person name="Kuo A."/>
            <person name="Nagy L.G."/>
            <person name="Floudas D."/>
            <person name="Copeland A."/>
            <person name="Barry K.W."/>
            <person name="Cichocki N."/>
            <person name="Veneault-Fourrey C."/>
            <person name="LaButti K."/>
            <person name="Lindquist E.A."/>
            <person name="Lipzen A."/>
            <person name="Lundell T."/>
            <person name="Morin E."/>
            <person name="Murat C."/>
            <person name="Riley R."/>
            <person name="Ohm R."/>
            <person name="Sun H."/>
            <person name="Tunlid A."/>
            <person name="Henrissat B."/>
            <person name="Grigoriev I.V."/>
            <person name="Hibbett D.S."/>
            <person name="Martin F."/>
        </authorList>
    </citation>
    <scope>NUCLEOTIDE SEQUENCE [LARGE SCALE GENOMIC DNA]</scope>
    <source>
        <strain evidence="2">FD-334 SS-4</strain>
    </source>
</reference>
<dbReference type="Proteomes" id="UP000054270">
    <property type="component" value="Unassembled WGS sequence"/>
</dbReference>
<dbReference type="EMBL" id="KN817525">
    <property type="protein sequence ID" value="KJA26990.1"/>
    <property type="molecule type" value="Genomic_DNA"/>
</dbReference>
<organism evidence="1 2">
    <name type="scientific">Hypholoma sublateritium (strain FD-334 SS-4)</name>
    <dbReference type="NCBI Taxonomy" id="945553"/>
    <lineage>
        <taxon>Eukaryota</taxon>
        <taxon>Fungi</taxon>
        <taxon>Dikarya</taxon>
        <taxon>Basidiomycota</taxon>
        <taxon>Agaricomycotina</taxon>
        <taxon>Agaricomycetes</taxon>
        <taxon>Agaricomycetidae</taxon>
        <taxon>Agaricales</taxon>
        <taxon>Agaricineae</taxon>
        <taxon>Strophariaceae</taxon>
        <taxon>Hypholoma</taxon>
    </lineage>
</organism>
<proteinExistence type="predicted"/>
<evidence type="ECO:0000313" key="2">
    <source>
        <dbReference type="Proteomes" id="UP000054270"/>
    </source>
</evidence>
<keyword evidence="2" id="KW-1185">Reference proteome</keyword>
<dbReference type="AlphaFoldDB" id="A0A0D2Q5Y1"/>
<accession>A0A0D2Q5Y1</accession>